<dbReference type="EMBL" id="JAWIIJ010000005">
    <property type="protein sequence ID" value="MDV2078742.1"/>
    <property type="molecule type" value="Genomic_DNA"/>
</dbReference>
<gene>
    <name evidence="1" type="ORF">RYS15_08600</name>
</gene>
<proteinExistence type="predicted"/>
<accession>A0ABU3VWU0</accession>
<reference evidence="1 2" key="1">
    <citation type="submission" date="2023-10" db="EMBL/GenBank/DDBJ databases">
        <title>Characteristics and mechanism of a salt-tolerant marine origin heterotrophic nitrifying- aerobic denitrifying bacteria Marinobacter xestospongiae HN1.</title>
        <authorList>
            <person name="Qi R."/>
        </authorList>
    </citation>
    <scope>NUCLEOTIDE SEQUENCE [LARGE SCALE GENOMIC DNA]</scope>
    <source>
        <strain evidence="1 2">HN1</strain>
    </source>
</reference>
<comment type="caution">
    <text evidence="1">The sequence shown here is derived from an EMBL/GenBank/DDBJ whole genome shotgun (WGS) entry which is preliminary data.</text>
</comment>
<protein>
    <submittedName>
        <fullName evidence="1">Uncharacterized protein</fullName>
    </submittedName>
</protein>
<evidence type="ECO:0000313" key="1">
    <source>
        <dbReference type="EMBL" id="MDV2078742.1"/>
    </source>
</evidence>
<dbReference type="RefSeq" id="WP_316973449.1">
    <property type="nucleotide sequence ID" value="NZ_JAWIIJ010000005.1"/>
</dbReference>
<name>A0ABU3VWU0_9GAMM</name>
<keyword evidence="2" id="KW-1185">Reference proteome</keyword>
<sequence length="93" mass="10387">MDATLLQALLGLQEGETLERYERRVGRDWKHPKGLATYRLRNPAGEVIAVIDAWSEAEICCGYVAYDAGGHRILERECFRLPADSAEAAAAYF</sequence>
<dbReference type="Proteomes" id="UP001269819">
    <property type="component" value="Unassembled WGS sequence"/>
</dbReference>
<evidence type="ECO:0000313" key="2">
    <source>
        <dbReference type="Proteomes" id="UP001269819"/>
    </source>
</evidence>
<organism evidence="1 2">
    <name type="scientific">Marinobacter xestospongiae</name>
    <dbReference type="NCBI Taxonomy" id="994319"/>
    <lineage>
        <taxon>Bacteria</taxon>
        <taxon>Pseudomonadati</taxon>
        <taxon>Pseudomonadota</taxon>
        <taxon>Gammaproteobacteria</taxon>
        <taxon>Pseudomonadales</taxon>
        <taxon>Marinobacteraceae</taxon>
        <taxon>Marinobacter</taxon>
    </lineage>
</organism>